<keyword evidence="16" id="KW-0333">Golgi apparatus</keyword>
<evidence type="ECO:0000256" key="12">
    <source>
        <dbReference type="ARBA" id="ARBA00022824"/>
    </source>
</evidence>
<feature type="active site" description="Charge relay system" evidence="27">
    <location>
        <position position="459"/>
    </location>
</feature>
<evidence type="ECO:0000256" key="26">
    <source>
        <dbReference type="ARBA" id="ARBA00081324"/>
    </source>
</evidence>
<evidence type="ECO:0000256" key="22">
    <source>
        <dbReference type="ARBA" id="ARBA00023221"/>
    </source>
</evidence>
<dbReference type="GO" id="GO:0008203">
    <property type="term" value="P:cholesterol metabolic process"/>
    <property type="evidence" value="ECO:0007669"/>
    <property type="project" value="UniProtKB-KW"/>
</dbReference>
<protein>
    <recommendedName>
        <fullName evidence="25">Membrane-bound transcription factor site-1 protease</fullName>
        <ecNumber evidence="24">3.4.21.112</ecNumber>
    </recommendedName>
    <alternativeName>
        <fullName evidence="26">Endopeptidase S1P</fullName>
    </alternativeName>
</protein>
<dbReference type="InterPro" id="IPR057032">
    <property type="entry name" value="MBTPS1_4th"/>
</dbReference>
<keyword evidence="10 27" id="KW-0378">Hydrolase</keyword>
<feature type="domain" description="Peptidase S8/S53" evidence="31">
    <location>
        <begin position="254"/>
        <end position="510"/>
    </location>
</feature>
<dbReference type="Gene3D" id="3.40.50.200">
    <property type="entry name" value="Peptidase S8/S53 domain"/>
    <property type="match status" value="1"/>
</dbReference>
<feature type="signal peptide" evidence="30">
    <location>
        <begin position="1"/>
        <end position="22"/>
    </location>
</feature>
<dbReference type="Pfam" id="PF23094">
    <property type="entry name" value="MBTPS1_3rd"/>
    <property type="match status" value="1"/>
</dbReference>
<dbReference type="GO" id="GO:0005789">
    <property type="term" value="C:endoplasmic reticulum membrane"/>
    <property type="evidence" value="ECO:0007669"/>
    <property type="project" value="UniProtKB-SubCell"/>
</dbReference>
<feature type="chain" id="PRO_5025547290" description="Membrane-bound transcription factor site-1 protease" evidence="30">
    <location>
        <begin position="23"/>
        <end position="1183"/>
    </location>
</feature>
<evidence type="ECO:0000256" key="23">
    <source>
        <dbReference type="ARBA" id="ARBA00050826"/>
    </source>
</evidence>
<dbReference type="InterPro" id="IPR015500">
    <property type="entry name" value="Peptidase_S8_subtilisin-rel"/>
</dbReference>
<sequence>MAGLRWCLVVLLAFLTALASLGDEVPGEGAVTDHEGHANCQPGVGQRVQVEFASSVVEHEYIVGFNNYYTKEARRNFITAALNHSGVVQWKILPRDNPAKHLPSDFDVLEIRESDPGTGLAALERHPNVRRVTRQRLVVRTLKFVSVNETELASEDAPEADEEEEDAGDAAEEGAEEPVEGSEEGDAAAVEEGDEEEVASVKFQPPRRSFTLGNKAFWHSTGRHNGRKLLKAVPRQVTSILQADRLWKQFGFTGKGVKVAIFDTGLKKGHPHFRRVKERTNWTSERTLDDAVGHGTFVTGVIASQADCLGFAPDAELHIFRIFTKKQSSFTSWFLDAFNYAILKKVHILNLSIGGPDFTDQPFVDKVWEITANGIIMVSAIGNDGPLYGTLNNPADQLDVIGVGGINFEDQIARFSSRGMTTWELPAGYGRVKPDLVTYGSAVRGSNVGGGCKTLSGTSVASPVVAGAVALLMSAVLHRGSVINPASVKQALMASARRLPGVSMYEQGAGKLDLIKAHHVLSRYKPQASLSPSYIDLTECHYMWPFCTQPLYHTGMPIIVNVTILNGMGVSGRIIEGPTWHPYPRQYGHLLQMSFSHSEVIWPWSGFLAVSIAVTEEGASWDGQVQGHVELTIESPPEDGDTEPRRSTVRLPVKAVIIATPPRSVRVLWDQYHNLRYPPGYFPRDILNTVHDPLDWLGDHIHTNFRDMYQSLRAHNYYVEVLGEPFTCFDAKNYGTLLIADPEEEYFPEEAAKLRRDVDEGLSVLIFAEWYNVPVMKKVKFFDENTKEWWIPDTGGANLPALTDLYNTLTVTDTSLGVLREWWIPDTGGANLPAQTDLEWWIPDTGGANLPALTDLYNTLTVTDTSLGVLREWWIPDTGGANLPALNDLLAAWGMAFSDQVVEGEYKFNDHDQYYASGTTLARFPAEGTVIRHTLNDQVSEILEGTKQTVPDAAILGLYQTRGAAGGGRIVLYGDSSCIDSNHNQKECFTLLSALLHFTSSGQLPSTLQPATTVPVQPVLELPERADGSNLHRHSKVLVNDLDGRTQRPLPPCMERLWAVPQPVNQSGPVNLYQSAKLLSVGLESPVLPLHNDQRDSLEEAQTTWPDPLEDLDSGPLGPSFRRPHLPTYGLVALLIASVCVLCYLYRKSRRPRRRRTKQAVVQQQQQQQRRALSASNGRVPVV</sequence>
<keyword evidence="21" id="KW-0325">Glycoprotein</keyword>
<dbReference type="PROSITE" id="PS51892">
    <property type="entry name" value="SUBTILASE"/>
    <property type="match status" value="1"/>
</dbReference>
<dbReference type="FunFam" id="3.40.50.200:FF:000008">
    <property type="entry name" value="Membrane-bound transcription factor site-1 protease preproprotein"/>
    <property type="match status" value="1"/>
</dbReference>
<dbReference type="AlphaFoldDB" id="A0A6A4W0F3"/>
<comment type="catalytic activity">
    <reaction evidence="23">
        <text>Processes precursors containing basic and hydrophobic/aliphatic residues at P4 and P2, respectively, with a relatively relaxed acceptance of amino acids at P1 and P3.</text>
        <dbReference type="EC" id="3.4.21.112"/>
    </reaction>
</comment>
<keyword evidence="15 29" id="KW-1133">Transmembrane helix</keyword>
<dbReference type="InterPro" id="IPR000209">
    <property type="entry name" value="Peptidase_S8/S53_dom"/>
</dbReference>
<keyword evidence="14" id="KW-0106">Calcium</keyword>
<evidence type="ECO:0000256" key="27">
    <source>
        <dbReference type="PROSITE-ProRule" id="PRU01240"/>
    </source>
</evidence>
<keyword evidence="19" id="KW-0865">Zymogen</keyword>
<evidence type="ECO:0000259" key="32">
    <source>
        <dbReference type="Pfam" id="PF23001"/>
    </source>
</evidence>
<evidence type="ECO:0000256" key="13">
    <source>
        <dbReference type="ARBA" id="ARBA00022825"/>
    </source>
</evidence>
<dbReference type="PANTHER" id="PTHR43806:SF7">
    <property type="entry name" value="MEMBRANE-BOUND TRANSCRIPTION FACTOR SITE-1 PROTEASE"/>
    <property type="match status" value="1"/>
</dbReference>
<proteinExistence type="inferred from homology"/>
<keyword evidence="9 30" id="KW-0732">Signal</keyword>
<evidence type="ECO:0000259" key="31">
    <source>
        <dbReference type="Pfam" id="PF00082"/>
    </source>
</evidence>
<accession>A0A6A4W0F3</accession>
<dbReference type="PROSITE" id="PS00137">
    <property type="entry name" value="SUBTILASE_HIS"/>
    <property type="match status" value="1"/>
</dbReference>
<dbReference type="InterPro" id="IPR036852">
    <property type="entry name" value="Peptidase_S8/S53_dom_sf"/>
</dbReference>
<dbReference type="InterPro" id="IPR055143">
    <property type="entry name" value="MBTP1_N"/>
</dbReference>
<comment type="cofactor">
    <cofactor evidence="1">
        <name>Ca(2+)</name>
        <dbReference type="ChEBI" id="CHEBI:29108"/>
    </cofactor>
</comment>
<evidence type="ECO:0000256" key="20">
    <source>
        <dbReference type="ARBA" id="ARBA00023166"/>
    </source>
</evidence>
<comment type="similarity">
    <text evidence="4 27">Belongs to the peptidase S8 family.</text>
</comment>
<organism evidence="35 36">
    <name type="scientific">Amphibalanus amphitrite</name>
    <name type="common">Striped barnacle</name>
    <name type="synonym">Balanus amphitrite</name>
    <dbReference type="NCBI Taxonomy" id="1232801"/>
    <lineage>
        <taxon>Eukaryota</taxon>
        <taxon>Metazoa</taxon>
        <taxon>Ecdysozoa</taxon>
        <taxon>Arthropoda</taxon>
        <taxon>Crustacea</taxon>
        <taxon>Multicrustacea</taxon>
        <taxon>Cirripedia</taxon>
        <taxon>Thoracica</taxon>
        <taxon>Thoracicalcarea</taxon>
        <taxon>Balanomorpha</taxon>
        <taxon>Balanoidea</taxon>
        <taxon>Balanidae</taxon>
        <taxon>Amphibalaninae</taxon>
        <taxon>Amphibalanus</taxon>
    </lineage>
</organism>
<evidence type="ECO:0000256" key="21">
    <source>
        <dbReference type="ARBA" id="ARBA00023180"/>
    </source>
</evidence>
<evidence type="ECO:0000256" key="14">
    <source>
        <dbReference type="ARBA" id="ARBA00022837"/>
    </source>
</evidence>
<dbReference type="Pfam" id="PF23090">
    <property type="entry name" value="MBTPS1_4th"/>
    <property type="match status" value="2"/>
</dbReference>
<comment type="caution">
    <text evidence="35">The sequence shown here is derived from an EMBL/GenBank/DDBJ whole genome shotgun (WGS) entry which is preliminary data.</text>
</comment>
<dbReference type="OrthoDB" id="1740355at2759"/>
<evidence type="ECO:0000256" key="24">
    <source>
        <dbReference type="ARBA" id="ARBA00066596"/>
    </source>
</evidence>
<dbReference type="InterPro" id="IPR022398">
    <property type="entry name" value="Peptidase_S8_His-AS"/>
</dbReference>
<dbReference type="SUPFAM" id="SSF52743">
    <property type="entry name" value="Subtilisin-like"/>
    <property type="match status" value="1"/>
</dbReference>
<evidence type="ECO:0000256" key="19">
    <source>
        <dbReference type="ARBA" id="ARBA00023145"/>
    </source>
</evidence>
<evidence type="ECO:0000256" key="5">
    <source>
        <dbReference type="ARBA" id="ARBA00022548"/>
    </source>
</evidence>
<keyword evidence="7 27" id="KW-0645">Protease</keyword>
<evidence type="ECO:0000256" key="17">
    <source>
        <dbReference type="ARBA" id="ARBA00023098"/>
    </source>
</evidence>
<keyword evidence="17" id="KW-0443">Lipid metabolism</keyword>
<dbReference type="InterPro" id="IPR057060">
    <property type="entry name" value="MBTPS1_3rd"/>
</dbReference>
<dbReference type="Pfam" id="PF00082">
    <property type="entry name" value="Peptidase_S8"/>
    <property type="match status" value="1"/>
</dbReference>
<evidence type="ECO:0000313" key="36">
    <source>
        <dbReference type="Proteomes" id="UP000440578"/>
    </source>
</evidence>
<keyword evidence="22" id="KW-0753">Steroid metabolism</keyword>
<keyword evidence="11" id="KW-0068">Autocatalytic cleavage</keyword>
<evidence type="ECO:0000256" key="15">
    <source>
        <dbReference type="ARBA" id="ARBA00022989"/>
    </source>
</evidence>
<evidence type="ECO:0000256" key="11">
    <source>
        <dbReference type="ARBA" id="ARBA00022813"/>
    </source>
</evidence>
<keyword evidence="20" id="KW-1207">Sterol metabolism</keyword>
<keyword evidence="5" id="KW-0153">Cholesterol metabolism</keyword>
<feature type="compositionally biased region" description="Low complexity" evidence="28">
    <location>
        <begin position="1159"/>
        <end position="1172"/>
    </location>
</feature>
<evidence type="ECO:0000256" key="1">
    <source>
        <dbReference type="ARBA" id="ARBA00001913"/>
    </source>
</evidence>
<dbReference type="GO" id="GO:0006508">
    <property type="term" value="P:proteolysis"/>
    <property type="evidence" value="ECO:0007669"/>
    <property type="project" value="UniProtKB-KW"/>
</dbReference>
<feature type="region of interest" description="Disordered" evidence="28">
    <location>
        <begin position="1154"/>
        <end position="1183"/>
    </location>
</feature>
<keyword evidence="36" id="KW-1185">Reference proteome</keyword>
<evidence type="ECO:0000259" key="33">
    <source>
        <dbReference type="Pfam" id="PF23090"/>
    </source>
</evidence>
<keyword evidence="8 29" id="KW-0812">Transmembrane</keyword>
<dbReference type="GO" id="GO:0000139">
    <property type="term" value="C:Golgi membrane"/>
    <property type="evidence" value="ECO:0007669"/>
    <property type="project" value="UniProtKB-SubCell"/>
</dbReference>
<comment type="subcellular location">
    <subcellularLocation>
        <location evidence="2">Endoplasmic reticulum membrane</location>
        <topology evidence="2">Single-pass type I membrane protein</topology>
    </subcellularLocation>
    <subcellularLocation>
        <location evidence="3">Golgi apparatus membrane</location>
        <topology evidence="3">Single-pass membrane protein</topology>
    </subcellularLocation>
</comment>
<keyword evidence="6" id="KW-0597">Phosphoprotein</keyword>
<feature type="active site" description="Charge relay system" evidence="27">
    <location>
        <position position="263"/>
    </location>
</feature>
<evidence type="ECO:0000256" key="2">
    <source>
        <dbReference type="ARBA" id="ARBA00004115"/>
    </source>
</evidence>
<evidence type="ECO:0000256" key="3">
    <source>
        <dbReference type="ARBA" id="ARBA00004194"/>
    </source>
</evidence>
<evidence type="ECO:0000256" key="6">
    <source>
        <dbReference type="ARBA" id="ARBA00022553"/>
    </source>
</evidence>
<feature type="active site" description="Charge relay system" evidence="27">
    <location>
        <position position="294"/>
    </location>
</feature>
<keyword evidence="18 29" id="KW-0472">Membrane</keyword>
<dbReference type="PANTHER" id="PTHR43806">
    <property type="entry name" value="PEPTIDASE S8"/>
    <property type="match status" value="1"/>
</dbReference>
<dbReference type="PRINTS" id="PR00723">
    <property type="entry name" value="SUBTILISIN"/>
</dbReference>
<evidence type="ECO:0000313" key="35">
    <source>
        <dbReference type="EMBL" id="KAF0297264.1"/>
    </source>
</evidence>
<dbReference type="GO" id="GO:0004252">
    <property type="term" value="F:serine-type endopeptidase activity"/>
    <property type="evidence" value="ECO:0007669"/>
    <property type="project" value="UniProtKB-UniRule"/>
</dbReference>
<keyword evidence="12" id="KW-0256">Endoplasmic reticulum</keyword>
<evidence type="ECO:0000256" key="16">
    <source>
        <dbReference type="ARBA" id="ARBA00023034"/>
    </source>
</evidence>
<feature type="region of interest" description="Disordered" evidence="28">
    <location>
        <begin position="150"/>
        <end position="205"/>
    </location>
</feature>
<feature type="compositionally biased region" description="Acidic residues" evidence="28">
    <location>
        <begin position="152"/>
        <end position="198"/>
    </location>
</feature>
<evidence type="ECO:0000256" key="8">
    <source>
        <dbReference type="ARBA" id="ARBA00022692"/>
    </source>
</evidence>
<dbReference type="InterPro" id="IPR023828">
    <property type="entry name" value="Peptidase_S8_Ser-AS"/>
</dbReference>
<keyword evidence="13 27" id="KW-0720">Serine protease</keyword>
<evidence type="ECO:0000256" key="30">
    <source>
        <dbReference type="SAM" id="SignalP"/>
    </source>
</evidence>
<dbReference type="PROSITE" id="PS00138">
    <property type="entry name" value="SUBTILASE_SER"/>
    <property type="match status" value="1"/>
</dbReference>
<evidence type="ECO:0000256" key="18">
    <source>
        <dbReference type="ARBA" id="ARBA00023136"/>
    </source>
</evidence>
<evidence type="ECO:0000256" key="29">
    <source>
        <dbReference type="SAM" id="Phobius"/>
    </source>
</evidence>
<evidence type="ECO:0000259" key="34">
    <source>
        <dbReference type="Pfam" id="PF23094"/>
    </source>
</evidence>
<dbReference type="Pfam" id="PF23001">
    <property type="entry name" value="MBTP1_N"/>
    <property type="match status" value="1"/>
</dbReference>
<dbReference type="EC" id="3.4.21.112" evidence="24"/>
<gene>
    <name evidence="35" type="primary">MBTPS1_1</name>
    <name evidence="35" type="ORF">FJT64_005340</name>
</gene>
<feature type="domain" description="MBTPS1 third" evidence="34">
    <location>
        <begin position="531"/>
        <end position="660"/>
    </location>
</feature>
<evidence type="ECO:0000256" key="28">
    <source>
        <dbReference type="SAM" id="MobiDB-lite"/>
    </source>
</evidence>
<dbReference type="Proteomes" id="UP000440578">
    <property type="component" value="Unassembled WGS sequence"/>
</dbReference>
<feature type="domain" description="MBTPS1 fourth" evidence="33">
    <location>
        <begin position="871"/>
        <end position="1009"/>
    </location>
</feature>
<feature type="transmembrane region" description="Helical" evidence="29">
    <location>
        <begin position="1126"/>
        <end position="1146"/>
    </location>
</feature>
<evidence type="ECO:0000256" key="4">
    <source>
        <dbReference type="ARBA" id="ARBA00011073"/>
    </source>
</evidence>
<dbReference type="EMBL" id="VIIS01001503">
    <property type="protein sequence ID" value="KAF0297264.1"/>
    <property type="molecule type" value="Genomic_DNA"/>
</dbReference>
<evidence type="ECO:0000256" key="10">
    <source>
        <dbReference type="ARBA" id="ARBA00022801"/>
    </source>
</evidence>
<evidence type="ECO:0000256" key="25">
    <source>
        <dbReference type="ARBA" id="ARBA00067283"/>
    </source>
</evidence>
<feature type="domain" description="Membrane-bound transcription factor site-1 protease-like N-terminal" evidence="32">
    <location>
        <begin position="56"/>
        <end position="136"/>
    </location>
</feature>
<name>A0A6A4W0F3_AMPAM</name>
<evidence type="ECO:0000256" key="7">
    <source>
        <dbReference type="ARBA" id="ARBA00022670"/>
    </source>
</evidence>
<evidence type="ECO:0000256" key="9">
    <source>
        <dbReference type="ARBA" id="ARBA00022729"/>
    </source>
</evidence>
<reference evidence="35 36" key="1">
    <citation type="submission" date="2019-07" db="EMBL/GenBank/DDBJ databases">
        <title>Draft genome assembly of a fouling barnacle, Amphibalanus amphitrite (Darwin, 1854): The first reference genome for Thecostraca.</title>
        <authorList>
            <person name="Kim W."/>
        </authorList>
    </citation>
    <scope>NUCLEOTIDE SEQUENCE [LARGE SCALE GENOMIC DNA]</scope>
    <source>
        <strain evidence="35">SNU_AA5</strain>
        <tissue evidence="35">Soma without cirri and trophi</tissue>
    </source>
</reference>
<feature type="domain" description="MBTPS1 fourth" evidence="33">
    <location>
        <begin position="661"/>
        <end position="810"/>
    </location>
</feature>
<dbReference type="InterPro" id="IPR050131">
    <property type="entry name" value="Peptidase_S8_subtilisin-like"/>
</dbReference>